<dbReference type="PANTHER" id="PTHR33121:SF79">
    <property type="entry name" value="CYCLIC DI-GMP PHOSPHODIESTERASE PDED-RELATED"/>
    <property type="match status" value="1"/>
</dbReference>
<protein>
    <submittedName>
        <fullName evidence="2">EAL domain-containing protein</fullName>
    </submittedName>
</protein>
<dbReference type="PROSITE" id="PS50883">
    <property type="entry name" value="EAL"/>
    <property type="match status" value="1"/>
</dbReference>
<dbReference type="SMART" id="SM00052">
    <property type="entry name" value="EAL"/>
    <property type="match status" value="1"/>
</dbReference>
<dbReference type="CDD" id="cd01948">
    <property type="entry name" value="EAL"/>
    <property type="match status" value="1"/>
</dbReference>
<dbReference type="SUPFAM" id="SSF141868">
    <property type="entry name" value="EAL domain-like"/>
    <property type="match status" value="1"/>
</dbReference>
<organism evidence="2 3">
    <name type="scientific">Cognatishimia activa</name>
    <dbReference type="NCBI Taxonomy" id="1715691"/>
    <lineage>
        <taxon>Bacteria</taxon>
        <taxon>Pseudomonadati</taxon>
        <taxon>Pseudomonadota</taxon>
        <taxon>Alphaproteobacteria</taxon>
        <taxon>Rhodobacterales</taxon>
        <taxon>Paracoccaceae</taxon>
        <taxon>Cognatishimia</taxon>
    </lineage>
</organism>
<feature type="domain" description="EAL" evidence="1">
    <location>
        <begin position="25"/>
        <end position="275"/>
    </location>
</feature>
<reference evidence="2" key="1">
    <citation type="submission" date="2020-07" db="EMBL/GenBank/DDBJ databases">
        <title>Genome sequences of bacteria associated with the marine, planktonic diatom Thalassiosira profunda strain ECT2AJA-044.</title>
        <authorList>
            <person name="Gargas C.B."/>
            <person name="Roberts W.R."/>
            <person name="Alverson A.J."/>
        </authorList>
    </citation>
    <scope>NUCLEOTIDE SEQUENCE</scope>
    <source>
        <strain evidence="2">ECT2AJA-044</strain>
    </source>
</reference>
<dbReference type="Proteomes" id="UP000665026">
    <property type="component" value="Chromosome"/>
</dbReference>
<gene>
    <name evidence="2" type="ORF">HZ995_03755</name>
</gene>
<dbReference type="AlphaFoldDB" id="A0A975EQT6"/>
<name>A0A975EQT6_9RHOB</name>
<dbReference type="KEGG" id="cact:HZ995_03755"/>
<dbReference type="InterPro" id="IPR050706">
    <property type="entry name" value="Cyclic-di-GMP_PDE-like"/>
</dbReference>
<dbReference type="PANTHER" id="PTHR33121">
    <property type="entry name" value="CYCLIC DI-GMP PHOSPHODIESTERASE PDEF"/>
    <property type="match status" value="1"/>
</dbReference>
<evidence type="ECO:0000313" key="3">
    <source>
        <dbReference type="Proteomes" id="UP000665026"/>
    </source>
</evidence>
<evidence type="ECO:0000313" key="2">
    <source>
        <dbReference type="EMBL" id="QTN36647.1"/>
    </source>
</evidence>
<accession>A0A975EQT6</accession>
<dbReference type="InterPro" id="IPR035919">
    <property type="entry name" value="EAL_sf"/>
</dbReference>
<evidence type="ECO:0000259" key="1">
    <source>
        <dbReference type="PROSITE" id="PS50883"/>
    </source>
</evidence>
<dbReference type="GO" id="GO:0071111">
    <property type="term" value="F:cyclic-guanylate-specific phosphodiesterase activity"/>
    <property type="evidence" value="ECO:0007669"/>
    <property type="project" value="InterPro"/>
</dbReference>
<dbReference type="InterPro" id="IPR001633">
    <property type="entry name" value="EAL_dom"/>
</dbReference>
<dbReference type="Pfam" id="PF00563">
    <property type="entry name" value="EAL"/>
    <property type="match status" value="1"/>
</dbReference>
<proteinExistence type="predicted"/>
<dbReference type="Gene3D" id="3.20.20.450">
    <property type="entry name" value="EAL domain"/>
    <property type="match status" value="1"/>
</dbReference>
<sequence>MDIRTKAFRAERLSNPLDEAVKLRDKSILEMVRAAVFHQEVTLAFQPIFGQKNPKQPRFYESLIRVLDETGRFIPAAQFLPFVQHDEIARELDRLALKLSLERLVKHPNLCLSVNMSARSIGYRPWMDTLNNALRVYPDINKRLILEISEGSVVEMPELVADFMPDLQNRGVSFCLDDYGAEHTSFKILHDRYFEFVKLDGSYTQRVYESQEKQILANTVATMLRRLGIHSVATKVESQLEARMMKNLGFSYLQGFYLSAPTVSPPWDPVQTSPTMA</sequence>
<dbReference type="EMBL" id="CP060010">
    <property type="protein sequence ID" value="QTN36647.1"/>
    <property type="molecule type" value="Genomic_DNA"/>
</dbReference>
<dbReference type="RefSeq" id="WP_209357346.1">
    <property type="nucleotide sequence ID" value="NZ_CP060010.1"/>
</dbReference>